<dbReference type="SUPFAM" id="SSF81301">
    <property type="entry name" value="Nucleotidyltransferase"/>
    <property type="match status" value="1"/>
</dbReference>
<name>A0A5B9DF69_9ARCH</name>
<dbReference type="InterPro" id="IPR043519">
    <property type="entry name" value="NT_sf"/>
</dbReference>
<dbReference type="CDD" id="cd05400">
    <property type="entry name" value="NT_2-5OAS_ClassI-CCAase"/>
    <property type="match status" value="1"/>
</dbReference>
<evidence type="ECO:0000256" key="1">
    <source>
        <dbReference type="ARBA" id="ARBA00022679"/>
    </source>
</evidence>
<organism evidence="7 8">
    <name type="scientific">Promethearchaeum syntrophicum</name>
    <dbReference type="NCBI Taxonomy" id="2594042"/>
    <lineage>
        <taxon>Archaea</taxon>
        <taxon>Promethearchaeati</taxon>
        <taxon>Promethearchaeota</taxon>
        <taxon>Promethearchaeia</taxon>
        <taxon>Promethearchaeales</taxon>
        <taxon>Promethearchaeaceae</taxon>
        <taxon>Promethearchaeum</taxon>
    </lineage>
</organism>
<keyword evidence="5" id="KW-0460">Magnesium</keyword>
<feature type="domain" description="tRNA nucleotidyltransferase substrate binding" evidence="6">
    <location>
        <begin position="183"/>
        <end position="311"/>
    </location>
</feature>
<dbReference type="RefSeq" id="WP_147664333.1">
    <property type="nucleotide sequence ID" value="NZ_CP042905.2"/>
</dbReference>
<dbReference type="GO" id="GO:0005524">
    <property type="term" value="F:ATP binding"/>
    <property type="evidence" value="ECO:0007669"/>
    <property type="project" value="UniProtKB-KW"/>
</dbReference>
<dbReference type="OrthoDB" id="7378at2157"/>
<evidence type="ECO:0000256" key="3">
    <source>
        <dbReference type="ARBA" id="ARBA00022741"/>
    </source>
</evidence>
<keyword evidence="1" id="KW-0808">Transferase</keyword>
<evidence type="ECO:0000313" key="7">
    <source>
        <dbReference type="EMBL" id="QEE17440.1"/>
    </source>
</evidence>
<dbReference type="GeneID" id="41331245"/>
<dbReference type="SUPFAM" id="SSF81631">
    <property type="entry name" value="PAP/OAS1 substrate-binding domain"/>
    <property type="match status" value="1"/>
</dbReference>
<keyword evidence="3" id="KW-0547">Nucleotide-binding</keyword>
<dbReference type="InterPro" id="IPR006116">
    <property type="entry name" value="NT_2-5OAS_ClassI-CCAase"/>
</dbReference>
<proteinExistence type="predicted"/>
<reference evidence="7 8" key="2">
    <citation type="journal article" date="2024" name="Int. J. Syst. Evol. Microbiol.">
        <title>Promethearchaeum syntrophicum gen. nov., sp. nov., an anaerobic, obligately syntrophic archaeon, the first isolate of the lineage 'Asgard' archaea, and proposal of the new archaeal phylum Promethearchaeota phyl. nov. and kingdom Promethearchaeati regn. nov.</title>
        <authorList>
            <person name="Imachi H."/>
            <person name="Nobu M.K."/>
            <person name="Kato S."/>
            <person name="Takaki Y."/>
            <person name="Miyazaki M."/>
            <person name="Miyata M."/>
            <person name="Ogawara M."/>
            <person name="Saito Y."/>
            <person name="Sakai S."/>
            <person name="Tahara Y.O."/>
            <person name="Takano Y."/>
            <person name="Tasumi E."/>
            <person name="Uematsu K."/>
            <person name="Yoshimura T."/>
            <person name="Itoh T."/>
            <person name="Ohkuma M."/>
            <person name="Takai K."/>
        </authorList>
    </citation>
    <scope>NUCLEOTIDE SEQUENCE [LARGE SCALE GENOMIC DNA]</scope>
    <source>
        <strain evidence="7 8">MK-D1</strain>
    </source>
</reference>
<dbReference type="EMBL" id="CP042905">
    <property type="protein sequence ID" value="QEE17440.1"/>
    <property type="molecule type" value="Genomic_DNA"/>
</dbReference>
<dbReference type="InterPro" id="IPR015329">
    <property type="entry name" value="tRNA_NucTransf2"/>
</dbReference>
<evidence type="ECO:0000256" key="2">
    <source>
        <dbReference type="ARBA" id="ARBA00022695"/>
    </source>
</evidence>
<dbReference type="PANTHER" id="PTHR39643">
    <property type="entry name" value="CCA-ADDING ENZYME"/>
    <property type="match status" value="1"/>
</dbReference>
<evidence type="ECO:0000259" key="6">
    <source>
        <dbReference type="Pfam" id="PF09249"/>
    </source>
</evidence>
<dbReference type="InterPro" id="IPR008229">
    <property type="entry name" value="CCA-adding_arc"/>
</dbReference>
<keyword evidence="4" id="KW-0067">ATP-binding</keyword>
<sequence>MEPPIEVLSIFNEILDKITPDERELDHIENVTTSTIKIIRNSKIPDEISIRFIEPQGSTGLKQTALKNTADIDLFIGIDPEFILNHQFSSKKEKKEFIHTKFKDLTNLWLIPSLKNQGLKNVRMSYAEHPYVSADFMGIELDIVICFDVSSDYLQKNGPITAVDRTPHHTRFIRDNVNEKQKDDIRLLKHFFKCYHCYGDKSALGRSGFIGYSAELLIIYYDSIWNLFLHFEEISSKIIFQHKNFNSIKNPYQNKSYLTIKSKIFPNDFLIILDPTDANRNVGSSISKRAFEFINYQIKNFCENPKRIYFEHHDLPDINHLELSSTQLSCYFYAQFQEIQEDHYTKYRDKLYSLMEQIIKKASREKTLEPRFMNVIGELVFNTETGQYILAFFTETPTISSKFKREGPMKKSKPHYQKFKEKHPDAFEENNQIFLILKRPFTQFKDFLEKNLDKKSIKGLELIEIGCAINPEYPIFAAKGMGNLHKNVIPFI</sequence>
<dbReference type="InterPro" id="IPR011068">
    <property type="entry name" value="NuclTrfase_I-like_C"/>
</dbReference>
<dbReference type="Pfam" id="PF09249">
    <property type="entry name" value="tRNA_NucTransf2"/>
    <property type="match status" value="1"/>
</dbReference>
<evidence type="ECO:0000256" key="4">
    <source>
        <dbReference type="ARBA" id="ARBA00022840"/>
    </source>
</evidence>
<dbReference type="GO" id="GO:0003723">
    <property type="term" value="F:RNA binding"/>
    <property type="evidence" value="ECO:0007669"/>
    <property type="project" value="InterPro"/>
</dbReference>
<dbReference type="Proteomes" id="UP000321408">
    <property type="component" value="Chromosome"/>
</dbReference>
<dbReference type="GO" id="GO:0001680">
    <property type="term" value="P:tRNA 3'-terminal CCA addition"/>
    <property type="evidence" value="ECO:0007669"/>
    <property type="project" value="InterPro"/>
</dbReference>
<evidence type="ECO:0000256" key="5">
    <source>
        <dbReference type="ARBA" id="ARBA00022842"/>
    </source>
</evidence>
<evidence type="ECO:0000313" key="8">
    <source>
        <dbReference type="Proteomes" id="UP000321408"/>
    </source>
</evidence>
<dbReference type="AlphaFoldDB" id="A0A5B9DF69"/>
<dbReference type="SUPFAM" id="SSF55003">
    <property type="entry name" value="PAP/Archaeal CCA-adding enzyme, C-terminal domain"/>
    <property type="match status" value="1"/>
</dbReference>
<accession>A0A5B9DF69</accession>
<dbReference type="GO" id="GO:0004810">
    <property type="term" value="F:CCA tRNA nucleotidyltransferase activity"/>
    <property type="evidence" value="ECO:0007669"/>
    <property type="project" value="UniProtKB-EC"/>
</dbReference>
<dbReference type="PANTHER" id="PTHR39643:SF1">
    <property type="entry name" value="CCA-ADDING ENZYME"/>
    <property type="match status" value="1"/>
</dbReference>
<dbReference type="KEGG" id="psyt:DSAG12_03277"/>
<dbReference type="Gene3D" id="1.10.1410.30">
    <property type="entry name" value="CCA tRNA nucleotidyltransferase, domain 2"/>
    <property type="match status" value="1"/>
</dbReference>
<dbReference type="InterPro" id="IPR042090">
    <property type="entry name" value="CCA_tRNA_nucleotrans_2"/>
</dbReference>
<keyword evidence="2" id="KW-0548">Nucleotidyltransferase</keyword>
<reference evidence="7 8" key="1">
    <citation type="journal article" date="2020" name="Nature">
        <title>Isolation of an archaeon at the prokaryote-eukaryote interface.</title>
        <authorList>
            <person name="Imachi H."/>
            <person name="Nobu M.K."/>
            <person name="Nakahara N."/>
            <person name="Morono Y."/>
            <person name="Ogawara M."/>
            <person name="Takaki Y."/>
            <person name="Takano Y."/>
            <person name="Uematsu K."/>
            <person name="Ikuta T."/>
            <person name="Ito M."/>
            <person name="Matsui Y."/>
            <person name="Miyazaki M."/>
            <person name="Murata K."/>
            <person name="Saito Y."/>
            <person name="Sakai S."/>
            <person name="Song C."/>
            <person name="Tasumi E."/>
            <person name="Yamanaka Y."/>
            <person name="Yamaguchi T."/>
            <person name="Kamagata Y."/>
            <person name="Tamaki H."/>
            <person name="Takai K."/>
        </authorList>
    </citation>
    <scope>NUCLEOTIDE SEQUENCE [LARGE SCALE GENOMIC DNA]</scope>
    <source>
        <strain evidence="7 8">MK-D1</strain>
    </source>
</reference>
<dbReference type="Gene3D" id="3.30.460.10">
    <property type="entry name" value="Beta Polymerase, domain 2"/>
    <property type="match status" value="1"/>
</dbReference>
<keyword evidence="8" id="KW-1185">Reference proteome</keyword>
<protein>
    <recommendedName>
        <fullName evidence="6">tRNA nucleotidyltransferase substrate binding domain-containing protein</fullName>
    </recommendedName>
</protein>
<gene>
    <name evidence="7" type="ORF">DSAG12_03277</name>
</gene>